<dbReference type="Gene3D" id="3.40.50.10140">
    <property type="entry name" value="Toll/interleukin-1 receptor homology (TIR) domain"/>
    <property type="match status" value="1"/>
</dbReference>
<sequence length="329" mass="38558">MGLPGNLVLIGITGGMTFFLMKYLWSFLKVKRCDHPVQDQNQNVNAGNDQRQVHHAGHPHAAMIRGQMITRQDIESRYFTAIARWMNQLQPEHLQTFMRQAGLDNDSVADIHNIKDVLILMSSRDIIGPGNYNRILDWLQDGWFNDHTASDHIISLVQKLTQAVNELEDDININDPYAYDALIIHTENDRQAAIEFQNHLRHDIGVQDVRSVIYEEFHNGVMSEMRALETVFDRCRFIFVYVSQSFTEDDAMRYFEEMILTDSFYDDWKKFRIIPIWPTRERVRIIELNPLPGIKYWRFLEGEKDVNSIYVTCVRNLILKGRFNSLDPH</sequence>
<dbReference type="InterPro" id="IPR000157">
    <property type="entry name" value="TIR_dom"/>
</dbReference>
<keyword evidence="1" id="KW-0472">Membrane</keyword>
<reference evidence="3" key="1">
    <citation type="journal article" date="2021" name="Genome Biol. Evol.">
        <title>A High-Quality Reference Genome for a Parasitic Bivalve with Doubly Uniparental Inheritance (Bivalvia: Unionida).</title>
        <authorList>
            <person name="Smith C.H."/>
        </authorList>
    </citation>
    <scope>NUCLEOTIDE SEQUENCE</scope>
    <source>
        <strain evidence="3">CHS0354</strain>
    </source>
</reference>
<protein>
    <recommendedName>
        <fullName evidence="2">TIR domain-containing protein</fullName>
    </recommendedName>
</protein>
<evidence type="ECO:0000313" key="4">
    <source>
        <dbReference type="Proteomes" id="UP001195483"/>
    </source>
</evidence>
<reference evidence="3" key="3">
    <citation type="submission" date="2023-05" db="EMBL/GenBank/DDBJ databases">
        <authorList>
            <person name="Smith C.H."/>
        </authorList>
    </citation>
    <scope>NUCLEOTIDE SEQUENCE</scope>
    <source>
        <strain evidence="3">CHS0354</strain>
        <tissue evidence="3">Mantle</tissue>
    </source>
</reference>
<keyword evidence="4" id="KW-1185">Reference proteome</keyword>
<proteinExistence type="predicted"/>
<dbReference type="SUPFAM" id="SSF52200">
    <property type="entry name" value="Toll/Interleukin receptor TIR domain"/>
    <property type="match status" value="1"/>
</dbReference>
<feature type="domain" description="TIR" evidence="2">
    <location>
        <begin position="177"/>
        <end position="318"/>
    </location>
</feature>
<evidence type="ECO:0000259" key="2">
    <source>
        <dbReference type="PROSITE" id="PS50104"/>
    </source>
</evidence>
<reference evidence="3" key="2">
    <citation type="journal article" date="2021" name="Genome Biol. Evol.">
        <title>Developing a high-quality reference genome for a parasitic bivalve with doubly uniparental inheritance (Bivalvia: Unionida).</title>
        <authorList>
            <person name="Smith C.H."/>
        </authorList>
    </citation>
    <scope>NUCLEOTIDE SEQUENCE</scope>
    <source>
        <strain evidence="3">CHS0354</strain>
        <tissue evidence="3">Mantle</tissue>
    </source>
</reference>
<dbReference type="PROSITE" id="PS50104">
    <property type="entry name" value="TIR"/>
    <property type="match status" value="1"/>
</dbReference>
<accession>A0AAE0S5V9</accession>
<dbReference type="GO" id="GO:0007165">
    <property type="term" value="P:signal transduction"/>
    <property type="evidence" value="ECO:0007669"/>
    <property type="project" value="InterPro"/>
</dbReference>
<evidence type="ECO:0000256" key="1">
    <source>
        <dbReference type="SAM" id="Phobius"/>
    </source>
</evidence>
<dbReference type="EMBL" id="JAEAOA010002152">
    <property type="protein sequence ID" value="KAK3585593.1"/>
    <property type="molecule type" value="Genomic_DNA"/>
</dbReference>
<dbReference type="InterPro" id="IPR035897">
    <property type="entry name" value="Toll_tir_struct_dom_sf"/>
</dbReference>
<comment type="caution">
    <text evidence="3">The sequence shown here is derived from an EMBL/GenBank/DDBJ whole genome shotgun (WGS) entry which is preliminary data.</text>
</comment>
<keyword evidence="1" id="KW-1133">Transmembrane helix</keyword>
<gene>
    <name evidence="3" type="ORF">CHS0354_036779</name>
</gene>
<feature type="transmembrane region" description="Helical" evidence="1">
    <location>
        <begin position="6"/>
        <end position="25"/>
    </location>
</feature>
<evidence type="ECO:0000313" key="3">
    <source>
        <dbReference type="EMBL" id="KAK3585593.1"/>
    </source>
</evidence>
<dbReference type="Proteomes" id="UP001195483">
    <property type="component" value="Unassembled WGS sequence"/>
</dbReference>
<organism evidence="3 4">
    <name type="scientific">Potamilus streckersoni</name>
    <dbReference type="NCBI Taxonomy" id="2493646"/>
    <lineage>
        <taxon>Eukaryota</taxon>
        <taxon>Metazoa</taxon>
        <taxon>Spiralia</taxon>
        <taxon>Lophotrochozoa</taxon>
        <taxon>Mollusca</taxon>
        <taxon>Bivalvia</taxon>
        <taxon>Autobranchia</taxon>
        <taxon>Heteroconchia</taxon>
        <taxon>Palaeoheterodonta</taxon>
        <taxon>Unionida</taxon>
        <taxon>Unionoidea</taxon>
        <taxon>Unionidae</taxon>
        <taxon>Ambleminae</taxon>
        <taxon>Lampsilini</taxon>
        <taxon>Potamilus</taxon>
    </lineage>
</organism>
<name>A0AAE0S5V9_9BIVA</name>
<dbReference type="AlphaFoldDB" id="A0AAE0S5V9"/>
<keyword evidence="1" id="KW-0812">Transmembrane</keyword>